<accession>A0ABV3FNK6</accession>
<reference evidence="1 2" key="1">
    <citation type="submission" date="2024-06" db="EMBL/GenBank/DDBJ databases">
        <title>The Natural Products Discovery Center: Release of the First 8490 Sequenced Strains for Exploring Actinobacteria Biosynthetic Diversity.</title>
        <authorList>
            <person name="Kalkreuter E."/>
            <person name="Kautsar S.A."/>
            <person name="Yang D."/>
            <person name="Bader C.D."/>
            <person name="Teijaro C.N."/>
            <person name="Fluegel L."/>
            <person name="Davis C.M."/>
            <person name="Simpson J.R."/>
            <person name="Lauterbach L."/>
            <person name="Steele A.D."/>
            <person name="Gui C."/>
            <person name="Meng S."/>
            <person name="Li G."/>
            <person name="Viehrig K."/>
            <person name="Ye F."/>
            <person name="Su P."/>
            <person name="Kiefer A.F."/>
            <person name="Nichols A."/>
            <person name="Cepeda A.J."/>
            <person name="Yan W."/>
            <person name="Fan B."/>
            <person name="Jiang Y."/>
            <person name="Adhikari A."/>
            <person name="Zheng C.-J."/>
            <person name="Schuster L."/>
            <person name="Cowan T.M."/>
            <person name="Smanski M.J."/>
            <person name="Chevrette M.G."/>
            <person name="De Carvalho L.P.S."/>
            <person name="Shen B."/>
        </authorList>
    </citation>
    <scope>NUCLEOTIDE SEQUENCE [LARGE SCALE GENOMIC DNA]</scope>
    <source>
        <strain evidence="1 2">NPDC050403</strain>
    </source>
</reference>
<keyword evidence="2" id="KW-1185">Reference proteome</keyword>
<comment type="caution">
    <text evidence="1">The sequence shown here is derived from an EMBL/GenBank/DDBJ whole genome shotgun (WGS) entry which is preliminary data.</text>
</comment>
<gene>
    <name evidence="1" type="ORF">AB0I48_05100</name>
</gene>
<dbReference type="RefSeq" id="WP_357780417.1">
    <property type="nucleotide sequence ID" value="NZ_JBFAKC010000002.1"/>
</dbReference>
<name>A0ABV3FNK6_9NOCA</name>
<sequence>MADHLSGELTSVAVPKTALLACECGIEGCWPLLAAITFTEDSVVWDRFEQPFRRTRDYAGFGPFRFERERYDRALLELSEAIRDSCESHDFRDRQRPKVL</sequence>
<proteinExistence type="predicted"/>
<evidence type="ECO:0000313" key="2">
    <source>
        <dbReference type="Proteomes" id="UP001551695"/>
    </source>
</evidence>
<dbReference type="EMBL" id="JBFAKC010000002">
    <property type="protein sequence ID" value="MEV0706923.1"/>
    <property type="molecule type" value="Genomic_DNA"/>
</dbReference>
<protein>
    <submittedName>
        <fullName evidence="1">Uncharacterized protein</fullName>
    </submittedName>
</protein>
<dbReference type="Proteomes" id="UP001551695">
    <property type="component" value="Unassembled WGS sequence"/>
</dbReference>
<organism evidence="1 2">
    <name type="scientific">Nocardia aurea</name>
    <dbReference type="NCBI Taxonomy" id="2144174"/>
    <lineage>
        <taxon>Bacteria</taxon>
        <taxon>Bacillati</taxon>
        <taxon>Actinomycetota</taxon>
        <taxon>Actinomycetes</taxon>
        <taxon>Mycobacteriales</taxon>
        <taxon>Nocardiaceae</taxon>
        <taxon>Nocardia</taxon>
    </lineage>
</organism>
<evidence type="ECO:0000313" key="1">
    <source>
        <dbReference type="EMBL" id="MEV0706923.1"/>
    </source>
</evidence>